<feature type="active site" evidence="8">
    <location>
        <position position="76"/>
    </location>
</feature>
<comment type="subcellular location">
    <subcellularLocation>
        <location evidence="8">Cytoplasm</location>
    </subcellularLocation>
</comment>
<evidence type="ECO:0000256" key="5">
    <source>
        <dbReference type="ARBA" id="ARBA00022756"/>
    </source>
</evidence>
<sequence>MALEDPVVVPVVDAPATVEEELEVDPAPATALAASGIPPRFSCFVTGTDTEIGKTLVSSAMLHALVRQGVKACGMKPVAAGAVPRGGRLHNDDCDQLEAAGNVHLPQSITTPFLLKEPAAPHIAAALEGIAIDPVPILAAYVEVAAASDASVVEGVGGFRVPLTDNYDTADLAQQLDLPVVLVVGMRLGCINHALLTVEAIAARGLKLVGWVANALEPEMAFADENIEALADRIPAPLLGRVPRLADATAAAAAEYLDFTSLPNWPARRNTK</sequence>
<evidence type="ECO:0000313" key="12">
    <source>
        <dbReference type="Proteomes" id="UP000628442"/>
    </source>
</evidence>
<dbReference type="GO" id="GO:0009102">
    <property type="term" value="P:biotin biosynthetic process"/>
    <property type="evidence" value="ECO:0007669"/>
    <property type="project" value="UniProtKB-UniRule"/>
</dbReference>
<evidence type="ECO:0000256" key="7">
    <source>
        <dbReference type="ARBA" id="ARBA00022842"/>
    </source>
</evidence>
<comment type="function">
    <text evidence="8">Catalyzes a mechanistically unusual reaction, the ATP-dependent insertion of CO2 between the N7 and N8 nitrogen atoms of 7,8-diaminopelargonic acid (DAPA, also called 7,8-diammoniononanoate) to form a ureido ring.</text>
</comment>
<feature type="binding site" evidence="8">
    <location>
        <position position="93"/>
    </location>
    <ligand>
        <name>ATP</name>
        <dbReference type="ChEBI" id="CHEBI:30616"/>
    </ligand>
</feature>
<evidence type="ECO:0000256" key="8">
    <source>
        <dbReference type="HAMAP-Rule" id="MF_00336"/>
    </source>
</evidence>
<comment type="catalytic activity">
    <reaction evidence="8">
        <text>(7R,8S)-7,8-diammoniononanoate + CO2 + ATP = (4R,5S)-dethiobiotin + ADP + phosphate + 3 H(+)</text>
        <dbReference type="Rhea" id="RHEA:15805"/>
        <dbReference type="ChEBI" id="CHEBI:15378"/>
        <dbReference type="ChEBI" id="CHEBI:16526"/>
        <dbReference type="ChEBI" id="CHEBI:30616"/>
        <dbReference type="ChEBI" id="CHEBI:43474"/>
        <dbReference type="ChEBI" id="CHEBI:149469"/>
        <dbReference type="ChEBI" id="CHEBI:149473"/>
        <dbReference type="ChEBI" id="CHEBI:456216"/>
        <dbReference type="EC" id="6.3.3.3"/>
    </reaction>
</comment>
<dbReference type="Pfam" id="PF13500">
    <property type="entry name" value="AAA_26"/>
    <property type="match status" value="1"/>
</dbReference>
<dbReference type="EC" id="6.3.3.3" evidence="8"/>
<comment type="subunit">
    <text evidence="8">Homodimer.</text>
</comment>
<dbReference type="InterPro" id="IPR027417">
    <property type="entry name" value="P-loop_NTPase"/>
</dbReference>
<name>A0A411X6Q7_9BURK</name>
<keyword evidence="7 8" id="KW-0460">Magnesium</keyword>
<dbReference type="GO" id="GO:0004141">
    <property type="term" value="F:dethiobiotin synthase activity"/>
    <property type="evidence" value="ECO:0007669"/>
    <property type="project" value="UniProtKB-UniRule"/>
</dbReference>
<dbReference type="GO" id="GO:0005829">
    <property type="term" value="C:cytosol"/>
    <property type="evidence" value="ECO:0007669"/>
    <property type="project" value="TreeGrafter"/>
</dbReference>
<evidence type="ECO:0000256" key="4">
    <source>
        <dbReference type="ARBA" id="ARBA00022741"/>
    </source>
</evidence>
<proteinExistence type="inferred from homology"/>
<dbReference type="AlphaFoldDB" id="A0A411X6Q7"/>
<dbReference type="RefSeq" id="WP_131148556.1">
    <property type="nucleotide sequence ID" value="NZ_BMWV01000001.1"/>
</dbReference>
<dbReference type="OrthoDB" id="9802097at2"/>
<feature type="binding site" evidence="8">
    <location>
        <position position="154"/>
    </location>
    <ligand>
        <name>Mg(2+)</name>
        <dbReference type="ChEBI" id="CHEBI:18420"/>
    </ligand>
</feature>
<keyword evidence="5 8" id="KW-0093">Biotin biosynthesis</keyword>
<reference evidence="9" key="1">
    <citation type="journal article" date="2014" name="Int. J. Syst. Evol. Microbiol.">
        <title>Complete genome sequence of Corynebacterium casei LMG S-19264T (=DSM 44701T), isolated from a smear-ripened cheese.</title>
        <authorList>
            <consortium name="US DOE Joint Genome Institute (JGI-PGF)"/>
            <person name="Walter F."/>
            <person name="Albersmeier A."/>
            <person name="Kalinowski J."/>
            <person name="Ruckert C."/>
        </authorList>
    </citation>
    <scope>NUCLEOTIDE SEQUENCE</scope>
    <source>
        <strain evidence="9">KCTC 12343</strain>
    </source>
</reference>
<accession>A0A411X6Q7</accession>
<dbReference type="CDD" id="cd03109">
    <property type="entry name" value="DTBS"/>
    <property type="match status" value="1"/>
</dbReference>
<dbReference type="EMBL" id="CP036401">
    <property type="protein sequence ID" value="QBI04495.1"/>
    <property type="molecule type" value="Genomic_DNA"/>
</dbReference>
<comment type="similarity">
    <text evidence="8">Belongs to the dethiobiotin synthetase family.</text>
</comment>
<dbReference type="NCBIfam" id="TIGR00347">
    <property type="entry name" value="bioD"/>
    <property type="match status" value="1"/>
</dbReference>
<comment type="cofactor">
    <cofactor evidence="8">
        <name>Mg(2+)</name>
        <dbReference type="ChEBI" id="CHEBI:18420"/>
    </cofactor>
</comment>
<feature type="binding site" evidence="8">
    <location>
        <begin position="154"/>
        <end position="157"/>
    </location>
    <ligand>
        <name>ATP</name>
        <dbReference type="ChEBI" id="CHEBI:30616"/>
    </ligand>
</feature>
<evidence type="ECO:0000313" key="11">
    <source>
        <dbReference type="Proteomes" id="UP000292307"/>
    </source>
</evidence>
<organism evidence="9 12">
    <name type="scientific">Pseudoduganella albidiflava</name>
    <dbReference type="NCBI Taxonomy" id="321983"/>
    <lineage>
        <taxon>Bacteria</taxon>
        <taxon>Pseudomonadati</taxon>
        <taxon>Pseudomonadota</taxon>
        <taxon>Betaproteobacteria</taxon>
        <taxon>Burkholderiales</taxon>
        <taxon>Oxalobacteraceae</taxon>
        <taxon>Telluria group</taxon>
        <taxon>Pseudoduganella</taxon>
    </lineage>
</organism>
<feature type="binding site" evidence="8">
    <location>
        <position position="55"/>
    </location>
    <ligand>
        <name>Mg(2+)</name>
        <dbReference type="ChEBI" id="CHEBI:18420"/>
    </ligand>
</feature>
<keyword evidence="4 8" id="KW-0547">Nucleotide-binding</keyword>
<dbReference type="PANTHER" id="PTHR43210:SF5">
    <property type="entry name" value="DETHIOBIOTIN SYNTHETASE"/>
    <property type="match status" value="1"/>
</dbReference>
<dbReference type="GO" id="GO:0005524">
    <property type="term" value="F:ATP binding"/>
    <property type="evidence" value="ECO:0007669"/>
    <property type="project" value="UniProtKB-UniRule"/>
</dbReference>
<evidence type="ECO:0000313" key="10">
    <source>
        <dbReference type="EMBL" id="QBI04495.1"/>
    </source>
</evidence>
<evidence type="ECO:0000256" key="6">
    <source>
        <dbReference type="ARBA" id="ARBA00022840"/>
    </source>
</evidence>
<feature type="binding site" evidence="8">
    <location>
        <begin position="51"/>
        <end position="56"/>
    </location>
    <ligand>
        <name>ATP</name>
        <dbReference type="ChEBI" id="CHEBI:30616"/>
    </ligand>
</feature>
<keyword evidence="3 8" id="KW-0479">Metal-binding</keyword>
<dbReference type="Proteomes" id="UP000628442">
    <property type="component" value="Unassembled WGS sequence"/>
</dbReference>
<dbReference type="PANTHER" id="PTHR43210">
    <property type="entry name" value="DETHIOBIOTIN SYNTHETASE"/>
    <property type="match status" value="1"/>
</dbReference>
<gene>
    <name evidence="8 9" type="primary">bioD</name>
    <name evidence="10" type="ORF">EYF70_29475</name>
    <name evidence="9" type="ORF">GCM10007387_07260</name>
</gene>
<evidence type="ECO:0000313" key="9">
    <source>
        <dbReference type="EMBL" id="GGY27744.1"/>
    </source>
</evidence>
<dbReference type="Gene3D" id="3.40.50.300">
    <property type="entry name" value="P-loop containing nucleotide triphosphate hydrolases"/>
    <property type="match status" value="1"/>
</dbReference>
<feature type="binding site" evidence="8">
    <location>
        <position position="93"/>
    </location>
    <ligand>
        <name>Mg(2+)</name>
        <dbReference type="ChEBI" id="CHEBI:18420"/>
    </ligand>
</feature>
<comment type="caution">
    <text evidence="8">Lacks conserved residue(s) required for the propagation of feature annotation.</text>
</comment>
<keyword evidence="2 8" id="KW-0436">Ligase</keyword>
<comment type="pathway">
    <text evidence="8">Cofactor biosynthesis; biotin biosynthesis; biotin from 7,8-diaminononanoate: step 1/2.</text>
</comment>
<dbReference type="InterPro" id="IPR004472">
    <property type="entry name" value="DTB_synth_BioD"/>
</dbReference>
<dbReference type="GO" id="GO:0042803">
    <property type="term" value="F:protein homodimerization activity"/>
    <property type="evidence" value="ECO:0007669"/>
    <property type="project" value="UniProtKB-ARBA"/>
</dbReference>
<feature type="binding site" evidence="8">
    <location>
        <begin position="243"/>
        <end position="245"/>
    </location>
    <ligand>
        <name>ATP</name>
        <dbReference type="ChEBI" id="CHEBI:30616"/>
    </ligand>
</feature>
<dbReference type="GO" id="GO:0000287">
    <property type="term" value="F:magnesium ion binding"/>
    <property type="evidence" value="ECO:0007669"/>
    <property type="project" value="UniProtKB-UniRule"/>
</dbReference>
<reference evidence="10 11" key="2">
    <citation type="submission" date="2019-02" db="EMBL/GenBank/DDBJ databases">
        <title>Draft Genome Sequences of Six Type Strains of the Genus Massilia.</title>
        <authorList>
            <person name="Miess H."/>
            <person name="Frediansyhah A."/>
            <person name="Gross H."/>
        </authorList>
    </citation>
    <scope>NUCLEOTIDE SEQUENCE [LARGE SCALE GENOMIC DNA]</scope>
    <source>
        <strain evidence="10 11">DSM 17472</strain>
    </source>
</reference>
<evidence type="ECO:0000256" key="1">
    <source>
        <dbReference type="ARBA" id="ARBA00022490"/>
    </source>
</evidence>
<evidence type="ECO:0000256" key="2">
    <source>
        <dbReference type="ARBA" id="ARBA00022598"/>
    </source>
</evidence>
<dbReference type="EMBL" id="BMWV01000001">
    <property type="protein sequence ID" value="GGY27744.1"/>
    <property type="molecule type" value="Genomic_DNA"/>
</dbReference>
<reference evidence="9" key="3">
    <citation type="submission" date="2022-12" db="EMBL/GenBank/DDBJ databases">
        <authorList>
            <person name="Sun Q."/>
            <person name="Kim S."/>
        </authorList>
    </citation>
    <scope>NUCLEOTIDE SEQUENCE</scope>
    <source>
        <strain evidence="9">KCTC 12343</strain>
    </source>
</reference>
<evidence type="ECO:0000256" key="3">
    <source>
        <dbReference type="ARBA" id="ARBA00022723"/>
    </source>
</evidence>
<protein>
    <recommendedName>
        <fullName evidence="8">ATP-dependent dethiobiotin synthetase BioD</fullName>
        <ecNumber evidence="8">6.3.3.3</ecNumber>
    </recommendedName>
    <alternativeName>
        <fullName evidence="8">DTB synthetase</fullName>
        <shortName evidence="8">DTBS</shortName>
    </alternativeName>
    <alternativeName>
        <fullName evidence="8">Dethiobiotin synthase</fullName>
    </alternativeName>
</protein>
<dbReference type="Proteomes" id="UP000292307">
    <property type="component" value="Chromosome"/>
</dbReference>
<keyword evidence="6 8" id="KW-0067">ATP-binding</keyword>
<keyword evidence="11" id="KW-1185">Reference proteome</keyword>
<keyword evidence="1 8" id="KW-0963">Cytoplasm</keyword>
<dbReference type="HAMAP" id="MF_00336">
    <property type="entry name" value="BioD"/>
    <property type="match status" value="1"/>
</dbReference>
<dbReference type="SUPFAM" id="SSF52540">
    <property type="entry name" value="P-loop containing nucleoside triphosphate hydrolases"/>
    <property type="match status" value="1"/>
</dbReference>
<dbReference type="FunFam" id="3.40.50.300:FF:000292">
    <property type="entry name" value="ATP-dependent dethiobiotin synthetase BioD"/>
    <property type="match status" value="1"/>
</dbReference>